<dbReference type="Proteomes" id="UP000283678">
    <property type="component" value="Unassembled WGS sequence"/>
</dbReference>
<evidence type="ECO:0000313" key="5">
    <source>
        <dbReference type="Proteomes" id="UP000283678"/>
    </source>
</evidence>
<dbReference type="GO" id="GO:0003677">
    <property type="term" value="F:DNA binding"/>
    <property type="evidence" value="ECO:0007669"/>
    <property type="project" value="UniProtKB-KW"/>
</dbReference>
<evidence type="ECO:0000313" key="4">
    <source>
        <dbReference type="EMBL" id="RGV80039.1"/>
    </source>
</evidence>
<protein>
    <recommendedName>
        <fullName evidence="3">Resolvase/invertase-type recombinase catalytic domain-containing protein</fullName>
    </recommendedName>
</protein>
<dbReference type="InterPro" id="IPR036162">
    <property type="entry name" value="Resolvase-like_N_sf"/>
</dbReference>
<sequence length="218" mass="24713">MKFVAYYRVSTKRQNLGLDAQRNTVLNYIDSVGGKLINTYEEKESGKCNNRIELAKAIDYCKVNNATLVIAKLDRLSRNVSFIFALKEANIKFYCCDIPELSTLTLGIFATIAQSERETISSRTKAALQAKKDRGIKLGAPNATISNDMRIKSAEALKRKADNNTNNKRAYTVISSLIERNMTLQYIASYLNQNDFRTSKNCLFTPIAVSRLIRRYKK</sequence>
<dbReference type="AlphaFoldDB" id="A0A412ZI39"/>
<name>A0A412ZI39_9BACT</name>
<dbReference type="PANTHER" id="PTHR30461">
    <property type="entry name" value="DNA-INVERTASE FROM LAMBDOID PROPHAGE"/>
    <property type="match status" value="1"/>
</dbReference>
<dbReference type="Pfam" id="PF00239">
    <property type="entry name" value="Resolvase"/>
    <property type="match status" value="1"/>
</dbReference>
<dbReference type="SUPFAM" id="SSF53041">
    <property type="entry name" value="Resolvase-like"/>
    <property type="match status" value="1"/>
</dbReference>
<dbReference type="SMART" id="SM00857">
    <property type="entry name" value="Resolvase"/>
    <property type="match status" value="1"/>
</dbReference>
<dbReference type="InterPro" id="IPR006119">
    <property type="entry name" value="Resolv_N"/>
</dbReference>
<keyword evidence="1" id="KW-0238">DNA-binding</keyword>
<gene>
    <name evidence="4" type="ORF">DWW04_06480</name>
</gene>
<evidence type="ECO:0000256" key="2">
    <source>
        <dbReference type="ARBA" id="ARBA00023172"/>
    </source>
</evidence>
<dbReference type="InterPro" id="IPR050639">
    <property type="entry name" value="SSR_resolvase"/>
</dbReference>
<comment type="caution">
    <text evidence="4">The sequence shown here is derived from an EMBL/GenBank/DDBJ whole genome shotgun (WGS) entry which is preliminary data.</text>
</comment>
<dbReference type="EMBL" id="QRZL01000004">
    <property type="protein sequence ID" value="RGV80039.1"/>
    <property type="molecule type" value="Genomic_DNA"/>
</dbReference>
<evidence type="ECO:0000256" key="1">
    <source>
        <dbReference type="ARBA" id="ARBA00023125"/>
    </source>
</evidence>
<reference evidence="4 5" key="1">
    <citation type="submission" date="2018-08" db="EMBL/GenBank/DDBJ databases">
        <title>A genome reference for cultivated species of the human gut microbiota.</title>
        <authorList>
            <person name="Zou Y."/>
            <person name="Xue W."/>
            <person name="Luo G."/>
        </authorList>
    </citation>
    <scope>NUCLEOTIDE SEQUENCE [LARGE SCALE GENOMIC DNA]</scope>
    <source>
        <strain evidence="4 5">AF14-1AC</strain>
    </source>
</reference>
<evidence type="ECO:0000259" key="3">
    <source>
        <dbReference type="PROSITE" id="PS51736"/>
    </source>
</evidence>
<dbReference type="CDD" id="cd03768">
    <property type="entry name" value="SR_ResInv"/>
    <property type="match status" value="1"/>
</dbReference>
<dbReference type="GO" id="GO:0000150">
    <property type="term" value="F:DNA strand exchange activity"/>
    <property type="evidence" value="ECO:0007669"/>
    <property type="project" value="InterPro"/>
</dbReference>
<accession>A0A412ZI39</accession>
<organism evidence="4 5">
    <name type="scientific">Phocaeicola dorei</name>
    <dbReference type="NCBI Taxonomy" id="357276"/>
    <lineage>
        <taxon>Bacteria</taxon>
        <taxon>Pseudomonadati</taxon>
        <taxon>Bacteroidota</taxon>
        <taxon>Bacteroidia</taxon>
        <taxon>Bacteroidales</taxon>
        <taxon>Bacteroidaceae</taxon>
        <taxon>Phocaeicola</taxon>
    </lineage>
</organism>
<dbReference type="PANTHER" id="PTHR30461:SF2">
    <property type="entry name" value="SERINE RECOMBINASE PINE-RELATED"/>
    <property type="match status" value="1"/>
</dbReference>
<dbReference type="PROSITE" id="PS51736">
    <property type="entry name" value="RECOMBINASES_3"/>
    <property type="match status" value="1"/>
</dbReference>
<keyword evidence="2" id="KW-0233">DNA recombination</keyword>
<dbReference type="Gene3D" id="3.40.50.1390">
    <property type="entry name" value="Resolvase, N-terminal catalytic domain"/>
    <property type="match status" value="1"/>
</dbReference>
<dbReference type="RefSeq" id="WP_118429014.1">
    <property type="nucleotide sequence ID" value="NZ_QRZL01000004.1"/>
</dbReference>
<proteinExistence type="predicted"/>
<feature type="domain" description="Resolvase/invertase-type recombinase catalytic" evidence="3">
    <location>
        <begin position="2"/>
        <end position="135"/>
    </location>
</feature>